<name>A0ABS8YLE3_9BACL</name>
<organism evidence="1 2">
    <name type="scientific">Paenibacillus profundus</name>
    <dbReference type="NCBI Taxonomy" id="1173085"/>
    <lineage>
        <taxon>Bacteria</taxon>
        <taxon>Bacillati</taxon>
        <taxon>Bacillota</taxon>
        <taxon>Bacilli</taxon>
        <taxon>Bacillales</taxon>
        <taxon>Paenibacillaceae</taxon>
        <taxon>Paenibacillus</taxon>
    </lineage>
</organism>
<evidence type="ECO:0000313" key="2">
    <source>
        <dbReference type="Proteomes" id="UP001199916"/>
    </source>
</evidence>
<evidence type="ECO:0000313" key="1">
    <source>
        <dbReference type="EMBL" id="MCE5172651.1"/>
    </source>
</evidence>
<dbReference type="EMBL" id="JAJNBZ010000032">
    <property type="protein sequence ID" value="MCE5172651.1"/>
    <property type="molecule type" value="Genomic_DNA"/>
</dbReference>
<dbReference type="Proteomes" id="UP001199916">
    <property type="component" value="Unassembled WGS sequence"/>
</dbReference>
<proteinExistence type="predicted"/>
<protein>
    <submittedName>
        <fullName evidence="1">Uncharacterized protein</fullName>
    </submittedName>
</protein>
<comment type="caution">
    <text evidence="1">The sequence shown here is derived from an EMBL/GenBank/DDBJ whole genome shotgun (WGS) entry which is preliminary data.</text>
</comment>
<gene>
    <name evidence="1" type="ORF">LQV63_25605</name>
</gene>
<accession>A0ABS8YLE3</accession>
<sequence length="59" mass="6439">MTITGNPFPLGTGMKRNMRYDAFADGKGTGWHVLFPNGCISITADLRSIESFPTSFITV</sequence>
<dbReference type="RefSeq" id="WP_233698736.1">
    <property type="nucleotide sequence ID" value="NZ_JAJNBZ010000032.1"/>
</dbReference>
<keyword evidence="2" id="KW-1185">Reference proteome</keyword>
<reference evidence="1 2" key="1">
    <citation type="submission" date="2021-11" db="EMBL/GenBank/DDBJ databases">
        <title>Draft genome sequence of Paenibacillus profundus YoMME, a new Gram-positive bacteria with exoelectrogenic properties.</title>
        <authorList>
            <person name="Hubenova Y."/>
            <person name="Hubenova E."/>
            <person name="Manasiev Y."/>
            <person name="Peykov S."/>
            <person name="Mitov M."/>
        </authorList>
    </citation>
    <scope>NUCLEOTIDE SEQUENCE [LARGE SCALE GENOMIC DNA]</scope>
    <source>
        <strain evidence="1 2">YoMME</strain>
    </source>
</reference>